<dbReference type="Pfam" id="PF01544">
    <property type="entry name" value="CorA"/>
    <property type="match status" value="1"/>
</dbReference>
<dbReference type="RefSeq" id="WP_316028065.1">
    <property type="nucleotide sequence ID" value="NZ_JAWDIO010000002.1"/>
</dbReference>
<proteinExistence type="predicted"/>
<evidence type="ECO:0000313" key="2">
    <source>
        <dbReference type="Proteomes" id="UP001247805"/>
    </source>
</evidence>
<dbReference type="EMBL" id="JAWDIO010000002">
    <property type="protein sequence ID" value="MDU0354914.1"/>
    <property type="molecule type" value="Genomic_DNA"/>
</dbReference>
<gene>
    <name evidence="1" type="ORF">RS130_14235</name>
</gene>
<keyword evidence="2" id="KW-1185">Reference proteome</keyword>
<dbReference type="InterPro" id="IPR002523">
    <property type="entry name" value="MgTranspt_CorA/ZnTranspt_ZntB"/>
</dbReference>
<dbReference type="Gene3D" id="3.30.460.20">
    <property type="entry name" value="CorA soluble domain-like"/>
    <property type="match status" value="1"/>
</dbReference>
<name>A0ABU3SY24_9ALTE</name>
<dbReference type="InterPro" id="IPR045861">
    <property type="entry name" value="CorA_cytoplasmic_dom"/>
</dbReference>
<evidence type="ECO:0000313" key="1">
    <source>
        <dbReference type="EMBL" id="MDU0354914.1"/>
    </source>
</evidence>
<comment type="caution">
    <text evidence="1">The sequence shown here is derived from an EMBL/GenBank/DDBJ whole genome shotgun (WGS) entry which is preliminary data.</text>
</comment>
<sequence>MARYARAAQRIPPESFNWVHIQADAQDAEYCLTQLNVQPEIIDALCTTETRPKALQFGEGMLIYLRGINRNPNTDPEDMVSLRLWVTPNRLISARRKRSSIALGARRKR</sequence>
<dbReference type="SUPFAM" id="SSF143865">
    <property type="entry name" value="CorA soluble domain-like"/>
    <property type="match status" value="1"/>
</dbReference>
<reference evidence="1 2" key="1">
    <citation type="submission" date="2023-10" db="EMBL/GenBank/DDBJ databases">
        <title>Glaciecola aquimarina strain GGW-M5 nov., isolated from a coastal seawater.</title>
        <authorList>
            <person name="Bayburt H."/>
            <person name="Kim J.M."/>
            <person name="Choi B.J."/>
            <person name="Jeon C.O."/>
        </authorList>
    </citation>
    <scope>NUCLEOTIDE SEQUENCE [LARGE SCALE GENOMIC DNA]</scope>
    <source>
        <strain evidence="1 2">KCTC 32108</strain>
    </source>
</reference>
<accession>A0ABU3SY24</accession>
<organism evidence="1 2">
    <name type="scientific">Paraglaciecola aquimarina</name>
    <dbReference type="NCBI Taxonomy" id="1235557"/>
    <lineage>
        <taxon>Bacteria</taxon>
        <taxon>Pseudomonadati</taxon>
        <taxon>Pseudomonadota</taxon>
        <taxon>Gammaproteobacteria</taxon>
        <taxon>Alteromonadales</taxon>
        <taxon>Alteromonadaceae</taxon>
        <taxon>Paraglaciecola</taxon>
    </lineage>
</organism>
<dbReference type="Proteomes" id="UP001247805">
    <property type="component" value="Unassembled WGS sequence"/>
</dbReference>
<protein>
    <submittedName>
        <fullName evidence="1">CorA family divalent cation transporter</fullName>
    </submittedName>
</protein>